<accession>A0ABW4B296</accession>
<name>A0ABW4B296_9GAMM</name>
<proteinExistence type="predicted"/>
<protein>
    <submittedName>
        <fullName evidence="1">Uncharacterized protein</fullName>
    </submittedName>
</protein>
<comment type="caution">
    <text evidence="1">The sequence shown here is derived from an EMBL/GenBank/DDBJ whole genome shotgun (WGS) entry which is preliminary data.</text>
</comment>
<gene>
    <name evidence="1" type="ORF">ACFQ45_13170</name>
</gene>
<evidence type="ECO:0000313" key="2">
    <source>
        <dbReference type="Proteomes" id="UP001597059"/>
    </source>
</evidence>
<dbReference type="Proteomes" id="UP001597059">
    <property type="component" value="Unassembled WGS sequence"/>
</dbReference>
<dbReference type="EMBL" id="JBHTMN010000014">
    <property type="protein sequence ID" value="MFD1384323.1"/>
    <property type="molecule type" value="Genomic_DNA"/>
</dbReference>
<reference evidence="2" key="1">
    <citation type="journal article" date="2019" name="Int. J. Syst. Evol. Microbiol.">
        <title>The Global Catalogue of Microorganisms (GCM) 10K type strain sequencing project: providing services to taxonomists for standard genome sequencing and annotation.</title>
        <authorList>
            <consortium name="The Broad Institute Genomics Platform"/>
            <consortium name="The Broad Institute Genome Sequencing Center for Infectious Disease"/>
            <person name="Wu L."/>
            <person name="Ma J."/>
        </authorList>
    </citation>
    <scope>NUCLEOTIDE SEQUENCE [LARGE SCALE GENOMIC DNA]</scope>
    <source>
        <strain evidence="2">JCM 30774</strain>
    </source>
</reference>
<keyword evidence="2" id="KW-1185">Reference proteome</keyword>
<organism evidence="1 2">
    <name type="scientific">Rhodanobacter aciditrophus</name>
    <dbReference type="NCBI Taxonomy" id="1623218"/>
    <lineage>
        <taxon>Bacteria</taxon>
        <taxon>Pseudomonadati</taxon>
        <taxon>Pseudomonadota</taxon>
        <taxon>Gammaproteobacteria</taxon>
        <taxon>Lysobacterales</taxon>
        <taxon>Rhodanobacteraceae</taxon>
        <taxon>Rhodanobacter</taxon>
    </lineage>
</organism>
<dbReference type="RefSeq" id="WP_377368429.1">
    <property type="nucleotide sequence ID" value="NZ_JBHTMN010000014.1"/>
</dbReference>
<evidence type="ECO:0000313" key="1">
    <source>
        <dbReference type="EMBL" id="MFD1384323.1"/>
    </source>
</evidence>
<sequence length="107" mass="11956">MAVFTDKQLLALAVVGGLGAWFIYNRAARVVNDTIETAGEVGEAVGFLGEYYLDQAVDYVSSALETDPFDKKFRHQLPLFNDEQYERWKAAVQAGQIENNLPDPTQE</sequence>